<dbReference type="Pfam" id="PF25788">
    <property type="entry name" value="Ig_Rha78A_N"/>
    <property type="match status" value="1"/>
</dbReference>
<dbReference type="Gene3D" id="2.60.40.10">
    <property type="entry name" value="Immunoglobulins"/>
    <property type="match status" value="1"/>
</dbReference>
<dbReference type="GeneID" id="98155005"/>
<comment type="caution">
    <text evidence="1">The sequence shown here is derived from an EMBL/GenBank/DDBJ whole genome shotgun (WGS) entry which is preliminary data.</text>
</comment>
<evidence type="ECO:0000313" key="1">
    <source>
        <dbReference type="EMBL" id="KAL2852237.1"/>
    </source>
</evidence>
<dbReference type="EMBL" id="JBFXLR010000016">
    <property type="protein sequence ID" value="KAL2852237.1"/>
    <property type="molecule type" value="Genomic_DNA"/>
</dbReference>
<gene>
    <name evidence="1" type="ORF">BJX68DRAFT_235109</name>
</gene>
<dbReference type="RefSeq" id="XP_070900240.1">
    <property type="nucleotide sequence ID" value="XM_071039841.1"/>
</dbReference>
<reference evidence="1 2" key="1">
    <citation type="submission" date="2024-07" db="EMBL/GenBank/DDBJ databases">
        <title>Section-level genome sequencing and comparative genomics of Aspergillus sections Usti and Cavernicolus.</title>
        <authorList>
            <consortium name="Lawrence Berkeley National Laboratory"/>
            <person name="Nybo J.L."/>
            <person name="Vesth T.C."/>
            <person name="Theobald S."/>
            <person name="Frisvad J.C."/>
            <person name="Larsen T.O."/>
            <person name="Kjaerboelling I."/>
            <person name="Rothschild-Mancinelli K."/>
            <person name="Lyhne E.K."/>
            <person name="Kogle M.E."/>
            <person name="Barry K."/>
            <person name="Clum A."/>
            <person name="Na H."/>
            <person name="Ledsgaard L."/>
            <person name="Lin J."/>
            <person name="Lipzen A."/>
            <person name="Kuo A."/>
            <person name="Riley R."/>
            <person name="Mondo S."/>
            <person name="LaButti K."/>
            <person name="Haridas S."/>
            <person name="Pangalinan J."/>
            <person name="Salamov A.A."/>
            <person name="Simmons B.A."/>
            <person name="Magnuson J.K."/>
            <person name="Chen J."/>
            <person name="Drula E."/>
            <person name="Henrissat B."/>
            <person name="Wiebenga A."/>
            <person name="Lubbers R.J."/>
            <person name="Gomes A.C."/>
            <person name="Macurrencykelacurrency M.R."/>
            <person name="Stajich J."/>
            <person name="Grigoriev I.V."/>
            <person name="Mortensen U.H."/>
            <person name="De vries R.P."/>
            <person name="Baker S.E."/>
            <person name="Andersen M.R."/>
        </authorList>
    </citation>
    <scope>NUCLEOTIDE SEQUENCE [LARGE SCALE GENOMIC DNA]</scope>
    <source>
        <strain evidence="1 2">CBS 756.74</strain>
    </source>
</reference>
<name>A0ABR4KLV6_9EURO</name>
<protein>
    <submittedName>
        <fullName evidence="1">Uncharacterized protein</fullName>
    </submittedName>
</protein>
<proteinExistence type="predicted"/>
<accession>A0ABR4KLV6</accession>
<keyword evidence="2" id="KW-1185">Reference proteome</keyword>
<dbReference type="Proteomes" id="UP001610444">
    <property type="component" value="Unassembled WGS sequence"/>
</dbReference>
<evidence type="ECO:0000313" key="2">
    <source>
        <dbReference type="Proteomes" id="UP001610444"/>
    </source>
</evidence>
<organism evidence="1 2">
    <name type="scientific">Aspergillus pseudodeflectus</name>
    <dbReference type="NCBI Taxonomy" id="176178"/>
    <lineage>
        <taxon>Eukaryota</taxon>
        <taxon>Fungi</taxon>
        <taxon>Dikarya</taxon>
        <taxon>Ascomycota</taxon>
        <taxon>Pezizomycotina</taxon>
        <taxon>Eurotiomycetes</taxon>
        <taxon>Eurotiomycetidae</taxon>
        <taxon>Eurotiales</taxon>
        <taxon>Aspergillaceae</taxon>
        <taxon>Aspergillus</taxon>
        <taxon>Aspergillus subgen. Nidulantes</taxon>
    </lineage>
</organism>
<sequence>MWPPAAPLCYRLNIVSAMAQPVEIQNVRFEHHRHQQALGLGTSTPRVSWNYRATNSGYCHNWVQTAYDIEISRGPPVVGECIYHVKSSDYSLLVPWPAEALASRGPCQGIRQQLCSNRMVHGH</sequence>
<dbReference type="InterPro" id="IPR013783">
    <property type="entry name" value="Ig-like_fold"/>
</dbReference>